<name>D3B9D7_HETP5</name>
<evidence type="ECO:0000256" key="1">
    <source>
        <dbReference type="ARBA" id="ARBA00004123"/>
    </source>
</evidence>
<dbReference type="OMA" id="CEWPGLR"/>
<keyword evidence="12" id="KW-1185">Reference proteome</keyword>
<dbReference type="GO" id="GO:0005634">
    <property type="term" value="C:nucleus"/>
    <property type="evidence" value="ECO:0007669"/>
    <property type="project" value="UniProtKB-SubCell"/>
</dbReference>
<dbReference type="GO" id="GO:0008408">
    <property type="term" value="F:3'-5' exonuclease activity"/>
    <property type="evidence" value="ECO:0007669"/>
    <property type="project" value="InterPro"/>
</dbReference>
<evidence type="ECO:0000256" key="4">
    <source>
        <dbReference type="ARBA" id="ARBA00022801"/>
    </source>
</evidence>
<dbReference type="GO" id="GO:0003676">
    <property type="term" value="F:nucleic acid binding"/>
    <property type="evidence" value="ECO:0007669"/>
    <property type="project" value="InterPro"/>
</dbReference>
<dbReference type="GeneID" id="31360567"/>
<evidence type="ECO:0000313" key="12">
    <source>
        <dbReference type="Proteomes" id="UP000001396"/>
    </source>
</evidence>
<dbReference type="InterPro" id="IPR036397">
    <property type="entry name" value="RNaseH_sf"/>
</dbReference>
<dbReference type="InParanoid" id="D3B9D7"/>
<dbReference type="PANTHER" id="PTHR13620">
    <property type="entry name" value="3-5 EXONUCLEASE"/>
    <property type="match status" value="1"/>
</dbReference>
<protein>
    <recommendedName>
        <fullName evidence="8">3'-5' exonuclease</fullName>
    </recommendedName>
    <alternativeName>
        <fullName evidence="9">Werner Syndrome-like exonuclease</fullName>
    </alternativeName>
</protein>
<keyword evidence="6" id="KW-0460">Magnesium</keyword>
<proteinExistence type="predicted"/>
<evidence type="ECO:0000256" key="7">
    <source>
        <dbReference type="ARBA" id="ARBA00023242"/>
    </source>
</evidence>
<keyword evidence="3" id="KW-0479">Metal-binding</keyword>
<dbReference type="Proteomes" id="UP000001396">
    <property type="component" value="Unassembled WGS sequence"/>
</dbReference>
<gene>
    <name evidence="11" type="ORF">PPL_05081</name>
</gene>
<dbReference type="EMBL" id="ADBJ01000022">
    <property type="protein sequence ID" value="EFA81849.1"/>
    <property type="molecule type" value="Genomic_DNA"/>
</dbReference>
<evidence type="ECO:0000256" key="6">
    <source>
        <dbReference type="ARBA" id="ARBA00022842"/>
    </source>
</evidence>
<dbReference type="Pfam" id="PF01612">
    <property type="entry name" value="DNA_pol_A_exo1"/>
    <property type="match status" value="1"/>
</dbReference>
<evidence type="ECO:0000313" key="11">
    <source>
        <dbReference type="EMBL" id="EFA81849.1"/>
    </source>
</evidence>
<dbReference type="SUPFAM" id="SSF53098">
    <property type="entry name" value="Ribonuclease H-like"/>
    <property type="match status" value="1"/>
</dbReference>
<dbReference type="PANTHER" id="PTHR13620:SF109">
    <property type="entry name" value="3'-5' EXONUCLEASE"/>
    <property type="match status" value="1"/>
</dbReference>
<evidence type="ECO:0000256" key="8">
    <source>
        <dbReference type="ARBA" id="ARBA00040531"/>
    </source>
</evidence>
<keyword evidence="2" id="KW-0540">Nuclease</keyword>
<keyword evidence="5" id="KW-0269">Exonuclease</keyword>
<evidence type="ECO:0000256" key="9">
    <source>
        <dbReference type="ARBA" id="ARBA00042761"/>
    </source>
</evidence>
<evidence type="ECO:0000256" key="3">
    <source>
        <dbReference type="ARBA" id="ARBA00022723"/>
    </source>
</evidence>
<dbReference type="GO" id="GO:0046872">
    <property type="term" value="F:metal ion binding"/>
    <property type="evidence" value="ECO:0007669"/>
    <property type="project" value="UniProtKB-KW"/>
</dbReference>
<dbReference type="SMART" id="SM00474">
    <property type="entry name" value="35EXOc"/>
    <property type="match status" value="1"/>
</dbReference>
<dbReference type="RefSeq" id="XP_020433966.1">
    <property type="nucleotide sequence ID" value="XM_020575977.1"/>
</dbReference>
<evidence type="ECO:0000256" key="5">
    <source>
        <dbReference type="ARBA" id="ARBA00022839"/>
    </source>
</evidence>
<evidence type="ECO:0000259" key="10">
    <source>
        <dbReference type="SMART" id="SM00474"/>
    </source>
</evidence>
<comment type="caution">
    <text evidence="11">The sequence shown here is derived from an EMBL/GenBank/DDBJ whole genome shotgun (WGS) entry which is preliminary data.</text>
</comment>
<dbReference type="Gene3D" id="3.30.420.10">
    <property type="entry name" value="Ribonuclease H-like superfamily/Ribonuclease H"/>
    <property type="match status" value="1"/>
</dbReference>
<keyword evidence="7" id="KW-0539">Nucleus</keyword>
<keyword evidence="4" id="KW-0378">Hydrolase</keyword>
<dbReference type="InterPro" id="IPR002562">
    <property type="entry name" value="3'-5'_exonuclease_dom"/>
</dbReference>
<reference evidence="11 12" key="1">
    <citation type="journal article" date="2011" name="Genome Res.">
        <title>Phylogeny-wide analysis of social amoeba genomes highlights ancient origins for complex intercellular communication.</title>
        <authorList>
            <person name="Heidel A.J."/>
            <person name="Lawal H.M."/>
            <person name="Felder M."/>
            <person name="Schilde C."/>
            <person name="Helps N.R."/>
            <person name="Tunggal B."/>
            <person name="Rivero F."/>
            <person name="John U."/>
            <person name="Schleicher M."/>
            <person name="Eichinger L."/>
            <person name="Platzer M."/>
            <person name="Noegel A.A."/>
            <person name="Schaap P."/>
            <person name="Gloeckner G."/>
        </authorList>
    </citation>
    <scope>NUCLEOTIDE SEQUENCE [LARGE SCALE GENOMIC DNA]</scope>
    <source>
        <strain evidence="12">ATCC 26659 / Pp 5 / PN500</strain>
    </source>
</reference>
<dbReference type="AlphaFoldDB" id="D3B9D7"/>
<accession>D3B9D7</accession>
<dbReference type="InterPro" id="IPR012337">
    <property type="entry name" value="RNaseH-like_sf"/>
</dbReference>
<evidence type="ECO:0000256" key="2">
    <source>
        <dbReference type="ARBA" id="ARBA00022722"/>
    </source>
</evidence>
<organism evidence="11 12">
    <name type="scientific">Heterostelium pallidum (strain ATCC 26659 / Pp 5 / PN500)</name>
    <name type="common">Cellular slime mold</name>
    <name type="synonym">Polysphondylium pallidum</name>
    <dbReference type="NCBI Taxonomy" id="670386"/>
    <lineage>
        <taxon>Eukaryota</taxon>
        <taxon>Amoebozoa</taxon>
        <taxon>Evosea</taxon>
        <taxon>Eumycetozoa</taxon>
        <taxon>Dictyostelia</taxon>
        <taxon>Acytosteliales</taxon>
        <taxon>Acytosteliaceae</taxon>
        <taxon>Heterostelium</taxon>
    </lineage>
</organism>
<dbReference type="GO" id="GO:0006139">
    <property type="term" value="P:nucleobase-containing compound metabolic process"/>
    <property type="evidence" value="ECO:0007669"/>
    <property type="project" value="InterPro"/>
</dbReference>
<dbReference type="STRING" id="670386.D3B9D7"/>
<comment type="subcellular location">
    <subcellularLocation>
        <location evidence="1">Nucleus</location>
    </subcellularLocation>
</comment>
<sequence length="341" mass="38529">MFRLFSRQFCGAVSDVSGSKAPVIALKQVSAMKNVVKISPINRFDKSKPLLNLDRLVEEEPLLKNATLASKILHPNTQQTFYFEFERPSDAINTIKSLKEKREKQQQQQSYHYSILSNSLDPYYQISQEQIELLPSPSVHLPVHVIDDIDQVESAVRLLLNGKLPSDIKESSKSPVIAVDCEWPGLRKFLVGEKATVSLIQMTNGVVCRIGIPKHLKELLTNDNILKVGHGISKDANKISDDLGVLMENIYDTNYHPIVLRMNSKKLAFAVGKFFGVNILRSKSLSVSNWATSGDLTENQIEIASNEVYFARKLYFEFKDNKNIDVDIDLTISELSSKRKY</sequence>
<feature type="domain" description="3'-5' exonuclease" evidence="10">
    <location>
        <begin position="143"/>
        <end position="323"/>
    </location>
</feature>
<dbReference type="InterPro" id="IPR051132">
    <property type="entry name" value="3-5_Exonuclease_domain"/>
</dbReference>